<dbReference type="KEGG" id="rsz:108860726"/>
<evidence type="ECO:0000256" key="6">
    <source>
        <dbReference type="RuleBase" id="RU000682"/>
    </source>
</evidence>
<dbReference type="GO" id="GO:0043565">
    <property type="term" value="F:sequence-specific DNA binding"/>
    <property type="evidence" value="ECO:0007669"/>
    <property type="project" value="InterPro"/>
</dbReference>
<keyword evidence="2 7" id="KW-0805">Transcription regulation</keyword>
<feature type="domain" description="Homeobox" evidence="10">
    <location>
        <begin position="84"/>
        <end position="144"/>
    </location>
</feature>
<dbReference type="GO" id="GO:0045893">
    <property type="term" value="P:positive regulation of DNA-templated transcription"/>
    <property type="evidence" value="ECO:0007669"/>
    <property type="project" value="TreeGrafter"/>
</dbReference>
<dbReference type="Proteomes" id="UP000504610">
    <property type="component" value="Chromosome 5"/>
</dbReference>
<comment type="similarity">
    <text evidence="4 7">Belongs to the HD-ZIP homeobox family. Class I subfamily.</text>
</comment>
<dbReference type="Pfam" id="PF02183">
    <property type="entry name" value="HALZ"/>
    <property type="match status" value="1"/>
</dbReference>
<gene>
    <name evidence="12" type="primary">LOC108860726</name>
</gene>
<sequence length="198" mass="22748">MFVVDTTRDAAAGLRLAFPQHGFMFQQLHEDSSRDQLPSCPPPHILSGGGNYTMNRSMSLMNVQEDHHQSAGHEENLSDDGSHMMPGEKKKKRQLEQVKALEKSLEFGNKLEPERKIQLVKALGMQPRQIAICFKNQNRKARSKTRQLERNYDSLKKRFESLKSDNDYLLAHNKKLLAEVCNIYVCIYLILYMGNVLD</sequence>
<comment type="function">
    <text evidence="7">Transcription factor.</text>
</comment>
<evidence type="ECO:0000313" key="11">
    <source>
        <dbReference type="Proteomes" id="UP000504610"/>
    </source>
</evidence>
<keyword evidence="8" id="KW-0175">Coiled coil</keyword>
<evidence type="ECO:0000256" key="5">
    <source>
        <dbReference type="PROSITE-ProRule" id="PRU00108"/>
    </source>
</evidence>
<evidence type="ECO:0000313" key="12">
    <source>
        <dbReference type="RefSeq" id="XP_018490082.1"/>
    </source>
</evidence>
<dbReference type="OrthoDB" id="6159439at2759"/>
<evidence type="ECO:0000256" key="7">
    <source>
        <dbReference type="RuleBase" id="RU369038"/>
    </source>
</evidence>
<dbReference type="AlphaFoldDB" id="A0A6J0NZ82"/>
<evidence type="ECO:0000259" key="10">
    <source>
        <dbReference type="PROSITE" id="PS50071"/>
    </source>
</evidence>
<dbReference type="SMART" id="SM00389">
    <property type="entry name" value="HOX"/>
    <property type="match status" value="1"/>
</dbReference>
<protein>
    <recommendedName>
        <fullName evidence="7">Homeobox-leucine zipper protein</fullName>
    </recommendedName>
    <alternativeName>
        <fullName evidence="7">HD-ZIP protein</fullName>
    </alternativeName>
    <alternativeName>
        <fullName evidence="7">Homeodomain transcription factor</fullName>
    </alternativeName>
</protein>
<reference evidence="12" key="2">
    <citation type="submission" date="2025-08" db="UniProtKB">
        <authorList>
            <consortium name="RefSeq"/>
        </authorList>
    </citation>
    <scope>IDENTIFICATION</scope>
    <source>
        <tissue evidence="12">Leaf</tissue>
    </source>
</reference>
<dbReference type="InterPro" id="IPR009057">
    <property type="entry name" value="Homeodomain-like_sf"/>
</dbReference>
<feature type="coiled-coil region" evidence="8">
    <location>
        <begin position="138"/>
        <end position="165"/>
    </location>
</feature>
<dbReference type="Pfam" id="PF00046">
    <property type="entry name" value="Homeodomain"/>
    <property type="match status" value="1"/>
</dbReference>
<dbReference type="GO" id="GO:0005634">
    <property type="term" value="C:nucleus"/>
    <property type="evidence" value="ECO:0007669"/>
    <property type="project" value="UniProtKB-SubCell"/>
</dbReference>
<dbReference type="GO" id="GO:0000981">
    <property type="term" value="F:DNA-binding transcription factor activity, RNA polymerase II-specific"/>
    <property type="evidence" value="ECO:0007669"/>
    <property type="project" value="UniProtKB-UniRule"/>
</dbReference>
<organism evidence="11 12">
    <name type="scientific">Raphanus sativus</name>
    <name type="common">Radish</name>
    <name type="synonym">Raphanus raphanistrum var. sativus</name>
    <dbReference type="NCBI Taxonomy" id="3726"/>
    <lineage>
        <taxon>Eukaryota</taxon>
        <taxon>Viridiplantae</taxon>
        <taxon>Streptophyta</taxon>
        <taxon>Embryophyta</taxon>
        <taxon>Tracheophyta</taxon>
        <taxon>Spermatophyta</taxon>
        <taxon>Magnoliopsida</taxon>
        <taxon>eudicotyledons</taxon>
        <taxon>Gunneridae</taxon>
        <taxon>Pentapetalae</taxon>
        <taxon>rosids</taxon>
        <taxon>malvids</taxon>
        <taxon>Brassicales</taxon>
        <taxon>Brassicaceae</taxon>
        <taxon>Brassiceae</taxon>
        <taxon>Raphanus</taxon>
    </lineage>
</organism>
<evidence type="ECO:0000256" key="4">
    <source>
        <dbReference type="ARBA" id="ARBA00025748"/>
    </source>
</evidence>
<keyword evidence="3 7" id="KW-0804">Transcription</keyword>
<dbReference type="GeneID" id="108860726"/>
<accession>A0A6J0NZ82</accession>
<dbReference type="PANTHER" id="PTHR24326:SF563">
    <property type="entry name" value="HOMEOBOX-LEUCINE ZIPPER PROTEIN ATHB-20"/>
    <property type="match status" value="1"/>
</dbReference>
<dbReference type="PROSITE" id="PS50071">
    <property type="entry name" value="HOMEOBOX_2"/>
    <property type="match status" value="1"/>
</dbReference>
<dbReference type="InterPro" id="IPR045224">
    <property type="entry name" value="HDZip_class_I_plant"/>
</dbReference>
<feature type="region of interest" description="Disordered" evidence="9">
    <location>
        <begin position="64"/>
        <end position="94"/>
    </location>
</feature>
<dbReference type="RefSeq" id="XP_018490082.1">
    <property type="nucleotide sequence ID" value="XM_018634580.2"/>
</dbReference>
<comment type="subcellular location">
    <subcellularLocation>
        <location evidence="1 5 6">Nucleus</location>
    </subcellularLocation>
</comment>
<dbReference type="PANTHER" id="PTHR24326">
    <property type="entry name" value="HOMEOBOX-LEUCINE ZIPPER PROTEIN"/>
    <property type="match status" value="1"/>
</dbReference>
<evidence type="ECO:0000256" key="1">
    <source>
        <dbReference type="ARBA" id="ARBA00004123"/>
    </source>
</evidence>
<keyword evidence="5 6" id="KW-0238">DNA-binding</keyword>
<evidence type="ECO:0000256" key="2">
    <source>
        <dbReference type="ARBA" id="ARBA00023015"/>
    </source>
</evidence>
<dbReference type="CDD" id="cd00086">
    <property type="entry name" value="homeodomain"/>
    <property type="match status" value="1"/>
</dbReference>
<keyword evidence="5 6" id="KW-0539">Nucleus</keyword>
<proteinExistence type="inferred from homology"/>
<name>A0A6J0NZ82_RAPSA</name>
<dbReference type="InterPro" id="IPR003106">
    <property type="entry name" value="Leu_zip_homeo"/>
</dbReference>
<keyword evidence="11" id="KW-1185">Reference proteome</keyword>
<dbReference type="InterPro" id="IPR001356">
    <property type="entry name" value="HD"/>
</dbReference>
<feature type="DNA-binding region" description="Homeobox" evidence="5">
    <location>
        <begin position="86"/>
        <end position="145"/>
    </location>
</feature>
<evidence type="ECO:0000256" key="8">
    <source>
        <dbReference type="SAM" id="Coils"/>
    </source>
</evidence>
<evidence type="ECO:0000256" key="3">
    <source>
        <dbReference type="ARBA" id="ARBA00023163"/>
    </source>
</evidence>
<evidence type="ECO:0000256" key="9">
    <source>
        <dbReference type="SAM" id="MobiDB-lite"/>
    </source>
</evidence>
<reference evidence="11" key="1">
    <citation type="journal article" date="2019" name="Database">
        <title>The radish genome database (RadishGD): an integrated information resource for radish genomics.</title>
        <authorList>
            <person name="Yu H.J."/>
            <person name="Baek S."/>
            <person name="Lee Y.J."/>
            <person name="Cho A."/>
            <person name="Mun J.H."/>
        </authorList>
    </citation>
    <scope>NUCLEOTIDE SEQUENCE [LARGE SCALE GENOMIC DNA]</scope>
    <source>
        <strain evidence="11">cv. WK10039</strain>
    </source>
</reference>
<dbReference type="Gene3D" id="1.10.10.60">
    <property type="entry name" value="Homeodomain-like"/>
    <property type="match status" value="1"/>
</dbReference>
<keyword evidence="5 6" id="KW-0371">Homeobox</keyword>
<dbReference type="SUPFAM" id="SSF46689">
    <property type="entry name" value="Homeodomain-like"/>
    <property type="match status" value="1"/>
</dbReference>